<organism evidence="2 3">
    <name type="scientific">Dictyocaulus viviparus</name>
    <name type="common">Bovine lungworm</name>
    <dbReference type="NCBI Taxonomy" id="29172"/>
    <lineage>
        <taxon>Eukaryota</taxon>
        <taxon>Metazoa</taxon>
        <taxon>Ecdysozoa</taxon>
        <taxon>Nematoda</taxon>
        <taxon>Chromadorea</taxon>
        <taxon>Rhabditida</taxon>
        <taxon>Rhabditina</taxon>
        <taxon>Rhabditomorpha</taxon>
        <taxon>Strongyloidea</taxon>
        <taxon>Metastrongylidae</taxon>
        <taxon>Dictyocaulus</taxon>
    </lineage>
</organism>
<feature type="transmembrane region" description="Helical" evidence="1">
    <location>
        <begin position="189"/>
        <end position="210"/>
    </location>
</feature>
<keyword evidence="1" id="KW-0812">Transmembrane</keyword>
<name>A0A0D8XIA6_DICVI</name>
<keyword evidence="3" id="KW-1185">Reference proteome</keyword>
<reference evidence="3" key="2">
    <citation type="journal article" date="2016" name="Sci. Rep.">
        <title>Dictyocaulus viviparus genome, variome and transcriptome elucidate lungworm biology and support future intervention.</title>
        <authorList>
            <person name="McNulty S.N."/>
            <person name="Strube C."/>
            <person name="Rosa B.A."/>
            <person name="Martin J.C."/>
            <person name="Tyagi R."/>
            <person name="Choi Y.J."/>
            <person name="Wang Q."/>
            <person name="Hallsworth Pepin K."/>
            <person name="Zhang X."/>
            <person name="Ozersky P."/>
            <person name="Wilson R.K."/>
            <person name="Sternberg P.W."/>
            <person name="Gasser R.B."/>
            <person name="Mitreva M."/>
        </authorList>
    </citation>
    <scope>NUCLEOTIDE SEQUENCE [LARGE SCALE GENOMIC DNA]</scope>
    <source>
        <strain evidence="3">HannoverDv2000</strain>
    </source>
</reference>
<evidence type="ECO:0000313" key="3">
    <source>
        <dbReference type="Proteomes" id="UP000053766"/>
    </source>
</evidence>
<evidence type="ECO:0000256" key="1">
    <source>
        <dbReference type="SAM" id="Phobius"/>
    </source>
</evidence>
<feature type="transmembrane region" description="Helical" evidence="1">
    <location>
        <begin position="106"/>
        <end position="124"/>
    </location>
</feature>
<protein>
    <recommendedName>
        <fullName evidence="4">G-protein coupled receptors family 1 profile domain-containing protein</fullName>
    </recommendedName>
</protein>
<dbReference type="Proteomes" id="UP000053766">
    <property type="component" value="Unassembled WGS sequence"/>
</dbReference>
<dbReference type="Pfam" id="PF10321">
    <property type="entry name" value="7TM_GPCR_Srt"/>
    <property type="match status" value="1"/>
</dbReference>
<dbReference type="SUPFAM" id="SSF81321">
    <property type="entry name" value="Family A G protein-coupled receptor-like"/>
    <property type="match status" value="1"/>
</dbReference>
<sequence length="283" mass="33515">MWLDGRRLHEQLNCPPFWYGFTYISLSTSFLLLNVLVAVLISHTFSGISLVFEWDMPDLLSVFLGSILSATWISTTIYDILLAVHRMLSVVFPTYEVKYFQGKCKTIILLFAHSTIPLFTAMKWTNWTSYKFNRIDFLWCYDRTLLMGNVFYLIDSYAMVPFILCSFVCYSMIFYTIKTKDIKKRSNAVTFNVFIYSVLCTFNFILWQFLEPLFTSKPFVYLWTNLPWILWNGTYAIICICFNRSIRENALQIVRCRRPAPKQILMMFIKKPQMTMLKTSQRF</sequence>
<dbReference type="Gene3D" id="1.20.1070.10">
    <property type="entry name" value="Rhodopsin 7-helix transmembrane proteins"/>
    <property type="match status" value="1"/>
</dbReference>
<feature type="transmembrane region" description="Helical" evidence="1">
    <location>
        <begin position="21"/>
        <end position="42"/>
    </location>
</feature>
<keyword evidence="1" id="KW-1133">Transmembrane helix</keyword>
<feature type="transmembrane region" description="Helical" evidence="1">
    <location>
        <begin position="156"/>
        <end position="177"/>
    </location>
</feature>
<dbReference type="InterPro" id="IPR019425">
    <property type="entry name" value="7TM_GPCR_serpentine_rcpt_Srt"/>
</dbReference>
<dbReference type="EMBL" id="KN716483">
    <property type="protein sequence ID" value="KJH44318.1"/>
    <property type="molecule type" value="Genomic_DNA"/>
</dbReference>
<proteinExistence type="predicted"/>
<gene>
    <name evidence="2" type="ORF">DICVIV_09660</name>
</gene>
<evidence type="ECO:0000313" key="2">
    <source>
        <dbReference type="EMBL" id="KJH44318.1"/>
    </source>
</evidence>
<dbReference type="AlphaFoldDB" id="A0A0D8XIA6"/>
<feature type="transmembrane region" description="Helical" evidence="1">
    <location>
        <begin position="62"/>
        <end position="85"/>
    </location>
</feature>
<evidence type="ECO:0008006" key="4">
    <source>
        <dbReference type="Google" id="ProtNLM"/>
    </source>
</evidence>
<keyword evidence="1" id="KW-0472">Membrane</keyword>
<reference evidence="2 3" key="1">
    <citation type="submission" date="2013-11" db="EMBL/GenBank/DDBJ databases">
        <title>Draft genome of the bovine lungworm Dictyocaulus viviparus.</title>
        <authorList>
            <person name="Mitreva M."/>
        </authorList>
    </citation>
    <scope>NUCLEOTIDE SEQUENCE [LARGE SCALE GENOMIC DNA]</scope>
    <source>
        <strain evidence="2 3">HannoverDv2000</strain>
    </source>
</reference>
<feature type="transmembrane region" description="Helical" evidence="1">
    <location>
        <begin position="222"/>
        <end position="242"/>
    </location>
</feature>
<accession>A0A0D8XIA6</accession>